<evidence type="ECO:0000313" key="2">
    <source>
        <dbReference type="EMBL" id="TMI72863.1"/>
    </source>
</evidence>
<reference evidence="2 3" key="1">
    <citation type="journal article" date="2019" name="Nat. Microbiol.">
        <title>Mediterranean grassland soil C-N compound turnover is dependent on rainfall and depth, and is mediated by genomically divergent microorganisms.</title>
        <authorList>
            <person name="Diamond S."/>
            <person name="Andeer P.F."/>
            <person name="Li Z."/>
            <person name="Crits-Christoph A."/>
            <person name="Burstein D."/>
            <person name="Anantharaman K."/>
            <person name="Lane K.R."/>
            <person name="Thomas B.C."/>
            <person name="Pan C."/>
            <person name="Northen T.R."/>
            <person name="Banfield J.F."/>
        </authorList>
    </citation>
    <scope>NUCLEOTIDE SEQUENCE [LARGE SCALE GENOMIC DNA]</scope>
    <source>
        <strain evidence="2">NP_8</strain>
    </source>
</reference>
<dbReference type="NCBIfam" id="TIGR03988">
    <property type="entry name" value="antisig_RsrA"/>
    <property type="match status" value="1"/>
</dbReference>
<sequence length="76" mass="9025">MTELDCEQVLQLVWQFLDGEMDDTRYLEIQAHIAACAECGPRYQFQRRLLALVELKCREGPVPTELKRRLFRLLEE</sequence>
<comment type="caution">
    <text evidence="2">The sequence shown here is derived from an EMBL/GenBank/DDBJ whole genome shotgun (WGS) entry which is preliminary data.</text>
</comment>
<dbReference type="EMBL" id="VBAP01000078">
    <property type="protein sequence ID" value="TMI72863.1"/>
    <property type="molecule type" value="Genomic_DNA"/>
</dbReference>
<evidence type="ECO:0000259" key="1">
    <source>
        <dbReference type="Pfam" id="PF13490"/>
    </source>
</evidence>
<gene>
    <name evidence="2" type="primary">rsrA</name>
    <name evidence="2" type="ORF">E6H05_10530</name>
</gene>
<name>A0A537INC9_9BACT</name>
<dbReference type="AlphaFoldDB" id="A0A537INC9"/>
<protein>
    <submittedName>
        <fullName evidence="2">Mycothiol system anti-sigma-R factor</fullName>
    </submittedName>
</protein>
<dbReference type="Proteomes" id="UP000318834">
    <property type="component" value="Unassembled WGS sequence"/>
</dbReference>
<proteinExistence type="predicted"/>
<feature type="domain" description="Putative zinc-finger" evidence="1">
    <location>
        <begin position="6"/>
        <end position="39"/>
    </location>
</feature>
<dbReference type="InterPro" id="IPR027383">
    <property type="entry name" value="Znf_put"/>
</dbReference>
<dbReference type="Pfam" id="PF13490">
    <property type="entry name" value="zf-HC2"/>
    <property type="match status" value="1"/>
</dbReference>
<evidence type="ECO:0000313" key="3">
    <source>
        <dbReference type="Proteomes" id="UP000318834"/>
    </source>
</evidence>
<accession>A0A537INC9</accession>
<organism evidence="2 3">
    <name type="scientific">Candidatus Segetimicrobium genomatis</name>
    <dbReference type="NCBI Taxonomy" id="2569760"/>
    <lineage>
        <taxon>Bacteria</taxon>
        <taxon>Bacillati</taxon>
        <taxon>Candidatus Sysuimicrobiota</taxon>
        <taxon>Candidatus Sysuimicrobiia</taxon>
        <taxon>Candidatus Sysuimicrobiales</taxon>
        <taxon>Candidatus Segetimicrobiaceae</taxon>
        <taxon>Candidatus Segetimicrobium</taxon>
    </lineage>
</organism>
<dbReference type="InterPro" id="IPR024020">
    <property type="entry name" value="Anit_sigma_mycothiol_RsrA"/>
</dbReference>